<dbReference type="AlphaFoldDB" id="A0A9Q0AJ64"/>
<dbReference type="EMBL" id="JAFIMR010000058">
    <property type="protein sequence ID" value="KAI1853013.1"/>
    <property type="molecule type" value="Genomic_DNA"/>
</dbReference>
<reference evidence="2" key="1">
    <citation type="submission" date="2021-03" db="EMBL/GenBank/DDBJ databases">
        <title>Revisited historic fungal species revealed as producer of novel bioactive compounds through whole genome sequencing and comparative genomics.</title>
        <authorList>
            <person name="Vignolle G.A."/>
            <person name="Hochenegger N."/>
            <person name="Mach R.L."/>
            <person name="Mach-Aigner A.R."/>
            <person name="Javad Rahimi M."/>
            <person name="Salim K.A."/>
            <person name="Chan C.M."/>
            <person name="Lim L.B.L."/>
            <person name="Cai F."/>
            <person name="Druzhinina I.S."/>
            <person name="U'Ren J.M."/>
            <person name="Derntl C."/>
        </authorList>
    </citation>
    <scope>NUCLEOTIDE SEQUENCE</scope>
    <source>
        <strain evidence="2">TUCIM 5799</strain>
    </source>
</reference>
<feature type="region of interest" description="Disordered" evidence="1">
    <location>
        <begin position="1"/>
        <end position="84"/>
    </location>
</feature>
<feature type="compositionally biased region" description="Acidic residues" evidence="1">
    <location>
        <begin position="50"/>
        <end position="60"/>
    </location>
</feature>
<accession>A0A9Q0AJ64</accession>
<feature type="compositionally biased region" description="Basic and acidic residues" evidence="1">
    <location>
        <begin position="1"/>
        <end position="11"/>
    </location>
</feature>
<gene>
    <name evidence="2" type="ORF">JX265_012769</name>
</gene>
<evidence type="ECO:0000313" key="2">
    <source>
        <dbReference type="EMBL" id="KAI1853013.1"/>
    </source>
</evidence>
<evidence type="ECO:0000256" key="1">
    <source>
        <dbReference type="SAM" id="MobiDB-lite"/>
    </source>
</evidence>
<comment type="caution">
    <text evidence="2">The sequence shown here is derived from an EMBL/GenBank/DDBJ whole genome shotgun (WGS) entry which is preliminary data.</text>
</comment>
<sequence length="206" mass="22531">MTRTAELESKIDGPISQLQLRNVIESDATPRQNPMLPESAGASSYPPSDAGEDEIPDKDESEMKNEDNGEIQEHTRKSNSPELRVSEVEAETFLTTFRACMLPHFPFVDLPAPMTARTTMIDDPGWDRAAVGAIIDVPMLLGRIDDKLELVSRTVAEEDSDGIFTELAQMMREFYSDLAGSTAHEIGEVGPELPGAPANDSGTYCD</sequence>
<dbReference type="Proteomes" id="UP000829685">
    <property type="component" value="Unassembled WGS sequence"/>
</dbReference>
<evidence type="ECO:0000313" key="3">
    <source>
        <dbReference type="Proteomes" id="UP000829685"/>
    </source>
</evidence>
<proteinExistence type="predicted"/>
<protein>
    <submittedName>
        <fullName evidence="2">Uncharacterized protein</fullName>
    </submittedName>
</protein>
<keyword evidence="3" id="KW-1185">Reference proteome</keyword>
<feature type="region of interest" description="Disordered" evidence="1">
    <location>
        <begin position="186"/>
        <end position="206"/>
    </location>
</feature>
<feature type="compositionally biased region" description="Basic and acidic residues" evidence="1">
    <location>
        <begin position="61"/>
        <end position="76"/>
    </location>
</feature>
<name>A0A9Q0AJ64_9PEZI</name>
<organism evidence="2 3">
    <name type="scientific">Neoarthrinium moseri</name>
    <dbReference type="NCBI Taxonomy" id="1658444"/>
    <lineage>
        <taxon>Eukaryota</taxon>
        <taxon>Fungi</taxon>
        <taxon>Dikarya</taxon>
        <taxon>Ascomycota</taxon>
        <taxon>Pezizomycotina</taxon>
        <taxon>Sordariomycetes</taxon>
        <taxon>Xylariomycetidae</taxon>
        <taxon>Amphisphaeriales</taxon>
        <taxon>Apiosporaceae</taxon>
        <taxon>Neoarthrinium</taxon>
    </lineage>
</organism>